<dbReference type="PIRSF" id="PIRSF005785">
    <property type="entry name" value="Zn-prot_arch"/>
    <property type="match status" value="1"/>
</dbReference>
<dbReference type="InterPro" id="IPR024079">
    <property type="entry name" value="MetalloPept_cat_dom_sf"/>
</dbReference>
<reference evidence="7 8" key="1">
    <citation type="submission" date="2014-02" db="EMBL/GenBank/DDBJ databases">
        <title>Genome Sequence of an Hyperthermophilic Archaeon, Thermococcus nautili 30-1, producing viral vesicles.</title>
        <authorList>
            <person name="Oberto J."/>
            <person name="Gaudin M."/>
            <person name="Cossu M."/>
            <person name="Gorlas A."/>
            <person name="Slesarev A."/>
            <person name="Marguet E."/>
            <person name="Forterre P."/>
        </authorList>
    </citation>
    <scope>NUCLEOTIDE SEQUENCE [LARGE SCALE GENOMIC DNA]</scope>
    <source>
        <strain evidence="7 8">30-1</strain>
    </source>
</reference>
<dbReference type="InterPro" id="IPR012091">
    <property type="entry name" value="Pept_M54_archaemetzncn_arc/bac"/>
</dbReference>
<keyword evidence="5 6" id="KW-0482">Metalloprotease</keyword>
<keyword evidence="2 6" id="KW-0479">Metal-binding</keyword>
<comment type="cofactor">
    <cofactor evidence="6">
        <name>Zn(2+)</name>
        <dbReference type="ChEBI" id="CHEBI:29105"/>
    </cofactor>
    <text evidence="6">Binds 2 Zn(2+) ions per subunit. One is catalytic, whereas the other seems to have a structural role.</text>
</comment>
<evidence type="ECO:0000313" key="8">
    <source>
        <dbReference type="Proteomes" id="UP000019434"/>
    </source>
</evidence>
<feature type="binding site" evidence="6">
    <location>
        <position position="169"/>
    </location>
    <ligand>
        <name>Zn(2+)</name>
        <dbReference type="ChEBI" id="CHEBI:29105"/>
        <label>2</label>
    </ligand>
</feature>
<gene>
    <name evidence="6" type="primary">amzA</name>
    <name evidence="7" type="ORF">BD01_0343</name>
</gene>
<dbReference type="PANTHER" id="PTHR15910">
    <property type="entry name" value="ARCHAEMETZINCIN"/>
    <property type="match status" value="1"/>
</dbReference>
<keyword evidence="3 6" id="KW-0378">Hydrolase</keyword>
<protein>
    <recommendedName>
        <fullName evidence="6">Archaemetzincin</fullName>
        <ecNumber evidence="6">3.4.-.-</ecNumber>
    </recommendedName>
</protein>
<dbReference type="Gene3D" id="3.40.390.10">
    <property type="entry name" value="Collagenase (Catalytic Domain)"/>
    <property type="match status" value="1"/>
</dbReference>
<dbReference type="SUPFAM" id="SSF55486">
    <property type="entry name" value="Metalloproteases ('zincins'), catalytic domain"/>
    <property type="match status" value="1"/>
</dbReference>
<feature type="binding site" evidence="6">
    <location>
        <position position="172"/>
    </location>
    <ligand>
        <name>Zn(2+)</name>
        <dbReference type="ChEBI" id="CHEBI:29105"/>
        <label>2</label>
    </ligand>
</feature>
<dbReference type="RefSeq" id="WP_042693093.1">
    <property type="nucleotide sequence ID" value="NZ_CP007264.1"/>
</dbReference>
<evidence type="ECO:0000313" key="7">
    <source>
        <dbReference type="EMBL" id="AHL21970.1"/>
    </source>
</evidence>
<dbReference type="Proteomes" id="UP000019434">
    <property type="component" value="Chromosome"/>
</dbReference>
<evidence type="ECO:0000256" key="2">
    <source>
        <dbReference type="ARBA" id="ARBA00022723"/>
    </source>
</evidence>
<keyword evidence="4 6" id="KW-0862">Zinc</keyword>
<dbReference type="PANTHER" id="PTHR15910:SF1">
    <property type="entry name" value="ARCHAEMETZINCIN-2"/>
    <property type="match status" value="1"/>
</dbReference>
<proteinExistence type="inferred from homology"/>
<evidence type="ECO:0000256" key="4">
    <source>
        <dbReference type="ARBA" id="ARBA00022833"/>
    </source>
</evidence>
<evidence type="ECO:0000256" key="5">
    <source>
        <dbReference type="ARBA" id="ARBA00023049"/>
    </source>
</evidence>
<dbReference type="GO" id="GO:0006508">
    <property type="term" value="P:proteolysis"/>
    <property type="evidence" value="ECO:0007669"/>
    <property type="project" value="UniProtKB-UniRule"/>
</dbReference>
<organism evidence="7 8">
    <name type="scientific">Thermococcus nautili</name>
    <dbReference type="NCBI Taxonomy" id="195522"/>
    <lineage>
        <taxon>Archaea</taxon>
        <taxon>Methanobacteriati</taxon>
        <taxon>Methanobacteriota</taxon>
        <taxon>Thermococci</taxon>
        <taxon>Thermococcales</taxon>
        <taxon>Thermococcaceae</taxon>
        <taxon>Thermococcus</taxon>
    </lineage>
</organism>
<comment type="function">
    <text evidence="6">Probable zinc metalloprotease whose natural substrate is unknown.</text>
</comment>
<comment type="subunit">
    <text evidence="6">Monomer.</text>
</comment>
<accession>W8P3H4</accession>
<feature type="binding site" evidence="6">
    <location>
        <position position="134"/>
    </location>
    <ligand>
        <name>Zn(2+)</name>
        <dbReference type="ChEBI" id="CHEBI:29105"/>
        <label>1</label>
        <note>catalytic</note>
    </ligand>
</feature>
<name>W8P3H4_9EURY</name>
<feature type="binding site" evidence="6">
    <location>
        <position position="144"/>
    </location>
    <ligand>
        <name>Zn(2+)</name>
        <dbReference type="ChEBI" id="CHEBI:29105"/>
        <label>1</label>
        <note>catalytic</note>
    </ligand>
</feature>
<dbReference type="EC" id="3.4.-.-" evidence="6"/>
<dbReference type="GeneID" id="24957964"/>
<dbReference type="Pfam" id="PF07998">
    <property type="entry name" value="Peptidase_M54"/>
    <property type="match status" value="1"/>
</dbReference>
<dbReference type="eggNOG" id="arCOG00458">
    <property type="taxonomic scope" value="Archaea"/>
</dbReference>
<dbReference type="GO" id="GO:0008270">
    <property type="term" value="F:zinc ion binding"/>
    <property type="evidence" value="ECO:0007669"/>
    <property type="project" value="UniProtKB-UniRule"/>
</dbReference>
<dbReference type="EMBL" id="CP007264">
    <property type="protein sequence ID" value="AHL21970.1"/>
    <property type="molecule type" value="Genomic_DNA"/>
</dbReference>
<sequence>MIAVVSIGPIERSLVEGVVDSVRNYYSRFGISVEFVGEVPAEPFSVAFNARRNQYLGRVFLPTLSALREELGAVAILGITELDLYEEGLNFVFGLANPSLRSAIVSVQRLRNEFYGLEPDDTLLLERTVKEAMHELGHVFGLKHCPNPRCVMHFSNSLLDTDAKGPLYCPRCEEKLEENLRKLGVLS</sequence>
<feature type="binding site" evidence="6">
    <location>
        <position position="150"/>
    </location>
    <ligand>
        <name>Zn(2+)</name>
        <dbReference type="ChEBI" id="CHEBI:29105"/>
        <label>2</label>
    </ligand>
</feature>
<dbReference type="CDD" id="cd11375">
    <property type="entry name" value="Peptidase_M54"/>
    <property type="match status" value="1"/>
</dbReference>
<feature type="active site" description="Proton acceptor" evidence="6">
    <location>
        <position position="135"/>
    </location>
</feature>
<dbReference type="GO" id="GO:0008237">
    <property type="term" value="F:metallopeptidase activity"/>
    <property type="evidence" value="ECO:0007669"/>
    <property type="project" value="UniProtKB-UniRule"/>
</dbReference>
<comment type="similarity">
    <text evidence="6">Belongs to the peptidase M54 family.</text>
</comment>
<dbReference type="HAMAP" id="MF_01842">
    <property type="entry name" value="Archaemetzincin"/>
    <property type="match status" value="1"/>
</dbReference>
<keyword evidence="1 6" id="KW-0645">Protease</keyword>
<feature type="binding site" evidence="6">
    <location>
        <position position="138"/>
    </location>
    <ligand>
        <name>Zn(2+)</name>
        <dbReference type="ChEBI" id="CHEBI:29105"/>
        <label>1</label>
        <note>catalytic</note>
    </ligand>
</feature>
<evidence type="ECO:0000256" key="3">
    <source>
        <dbReference type="ARBA" id="ARBA00022801"/>
    </source>
</evidence>
<dbReference type="InterPro" id="IPR012962">
    <property type="entry name" value="Pept_M54_archaemetzincn"/>
</dbReference>
<dbReference type="STRING" id="195522.BD01_0343"/>
<keyword evidence="8" id="KW-1185">Reference proteome</keyword>
<feature type="binding site" evidence="6">
    <location>
        <position position="145"/>
    </location>
    <ligand>
        <name>Zn(2+)</name>
        <dbReference type="ChEBI" id="CHEBI:29105"/>
        <label>2</label>
    </ligand>
</feature>
<dbReference type="KEGG" id="tnu:BD01_0343"/>
<evidence type="ECO:0000256" key="6">
    <source>
        <dbReference type="HAMAP-Rule" id="MF_01842"/>
    </source>
</evidence>
<dbReference type="HOGENOM" id="CLU_108521_2_0_2"/>
<dbReference type="NCBIfam" id="NF033823">
    <property type="entry name" value="archmetzin"/>
    <property type="match status" value="1"/>
</dbReference>
<dbReference type="OrthoDB" id="50281at2157"/>
<evidence type="ECO:0000256" key="1">
    <source>
        <dbReference type="ARBA" id="ARBA00022670"/>
    </source>
</evidence>
<dbReference type="AlphaFoldDB" id="W8P3H4"/>